<dbReference type="GeneID" id="93770897"/>
<dbReference type="InterPro" id="IPR053135">
    <property type="entry name" value="AKR2_Oxidoreductase"/>
</dbReference>
<sequence length="362" mass="40224">MRHVTASEQPPRQLTRLGRTSPALAAGCWPLAGPCVNDGADVGWAPTHDIVALDALRAAWERGLRLFDTADVYGHGRGEERLGYLLAEVPRDQVIVSTKTGYDRRSGHPYQALQMKRHLRRSLTRLGTDHIDIYAYHSTDFGSNDQYLAEAIAQMNEFKREGLTRAVAIRAPHEFAVQWAAENRPRGQQARRFLHLLDRCQPGLIAVRHNLLSPVYQTDETTVIDLARQRGMDLLIKQVLGQGLLIRHPGPQATASLFGAGDHRRQHNWFSPLGRRLIWDGLRPIRDRYGHTPAALANVAIRFALTTAPTAVSMLGFRTASQITTITTPGPALTPTEIEDLAAIGTRIRGSLNQAFPTKTRL</sequence>
<organism evidence="3 4">
    <name type="scientific">Salinispora arenicola</name>
    <dbReference type="NCBI Taxonomy" id="168697"/>
    <lineage>
        <taxon>Bacteria</taxon>
        <taxon>Bacillati</taxon>
        <taxon>Actinomycetota</taxon>
        <taxon>Actinomycetes</taxon>
        <taxon>Micromonosporales</taxon>
        <taxon>Micromonosporaceae</taxon>
        <taxon>Salinispora</taxon>
    </lineage>
</organism>
<dbReference type="RefSeq" id="WP_142116260.1">
    <property type="nucleotide sequence ID" value="NZ_BOQM01000008.1"/>
</dbReference>
<protein>
    <submittedName>
        <fullName evidence="2 3">Oxidoreductase</fullName>
    </submittedName>
</protein>
<proteinExistence type="predicted"/>
<keyword evidence="5" id="KW-1185">Reference proteome</keyword>
<evidence type="ECO:0000313" key="2">
    <source>
        <dbReference type="EMBL" id="GIM83482.1"/>
    </source>
</evidence>
<dbReference type="EMBL" id="BOQM01000008">
    <property type="protein sequence ID" value="GIM83482.1"/>
    <property type="molecule type" value="Genomic_DNA"/>
</dbReference>
<evidence type="ECO:0000313" key="5">
    <source>
        <dbReference type="Proteomes" id="UP000677457"/>
    </source>
</evidence>
<gene>
    <name evidence="3" type="ORF">FB564_1606</name>
    <name evidence="2" type="ORF">Sar04_12450</name>
</gene>
<evidence type="ECO:0000313" key="3">
    <source>
        <dbReference type="EMBL" id="TQL36508.1"/>
    </source>
</evidence>
<dbReference type="Proteomes" id="UP000315983">
    <property type="component" value="Unassembled WGS sequence"/>
</dbReference>
<reference evidence="2 5" key="2">
    <citation type="submission" date="2021-03" db="EMBL/GenBank/DDBJ databases">
        <title>Whole genome shotgun sequence of Salinispora arenicola NBRC 105043.</title>
        <authorList>
            <person name="Komaki H."/>
            <person name="Tamura T."/>
        </authorList>
    </citation>
    <scope>NUCLEOTIDE SEQUENCE [LARGE SCALE GENOMIC DNA]</scope>
    <source>
        <strain evidence="2 5">NBRC 105043</strain>
    </source>
</reference>
<dbReference type="InterPro" id="IPR023210">
    <property type="entry name" value="NADP_OxRdtase_dom"/>
</dbReference>
<name>A0A542XKY7_SALAC</name>
<dbReference type="AlphaFoldDB" id="A0A542XKY7"/>
<dbReference type="CDD" id="cd06660">
    <property type="entry name" value="AKR_SF"/>
    <property type="match status" value="1"/>
</dbReference>
<feature type="domain" description="NADP-dependent oxidoreductase" evidence="1">
    <location>
        <begin position="44"/>
        <end position="327"/>
    </location>
</feature>
<dbReference type="Pfam" id="PF00248">
    <property type="entry name" value="Aldo_ket_red"/>
    <property type="match status" value="1"/>
</dbReference>
<evidence type="ECO:0000313" key="4">
    <source>
        <dbReference type="Proteomes" id="UP000315983"/>
    </source>
</evidence>
<dbReference type="Gene3D" id="3.20.20.100">
    <property type="entry name" value="NADP-dependent oxidoreductase domain"/>
    <property type="match status" value="1"/>
</dbReference>
<comment type="caution">
    <text evidence="3">The sequence shown here is derived from an EMBL/GenBank/DDBJ whole genome shotgun (WGS) entry which is preliminary data.</text>
</comment>
<evidence type="ECO:0000259" key="1">
    <source>
        <dbReference type="Pfam" id="PF00248"/>
    </source>
</evidence>
<dbReference type="PANTHER" id="PTHR43312:SF1">
    <property type="entry name" value="NADP-DEPENDENT OXIDOREDUCTASE DOMAIN-CONTAINING PROTEIN"/>
    <property type="match status" value="1"/>
</dbReference>
<dbReference type="PANTHER" id="PTHR43312">
    <property type="entry name" value="D-THREO-ALDOSE 1-DEHYDROGENASE"/>
    <property type="match status" value="1"/>
</dbReference>
<dbReference type="Proteomes" id="UP000677457">
    <property type="component" value="Unassembled WGS sequence"/>
</dbReference>
<dbReference type="EMBL" id="VFOL01000001">
    <property type="protein sequence ID" value="TQL36508.1"/>
    <property type="molecule type" value="Genomic_DNA"/>
</dbReference>
<accession>A0A542XKY7</accession>
<dbReference type="SUPFAM" id="SSF51430">
    <property type="entry name" value="NAD(P)-linked oxidoreductase"/>
    <property type="match status" value="1"/>
</dbReference>
<reference evidence="3 4" key="1">
    <citation type="submission" date="2019-06" db="EMBL/GenBank/DDBJ databases">
        <title>Sequencing the genomes of 1000 actinobacteria strains.</title>
        <authorList>
            <person name="Klenk H.-P."/>
        </authorList>
    </citation>
    <scope>NUCLEOTIDE SEQUENCE [LARGE SCALE GENOMIC DNA]</scope>
    <source>
        <strain evidence="3 4">DSM 44819</strain>
    </source>
</reference>
<dbReference type="InterPro" id="IPR036812">
    <property type="entry name" value="NAD(P)_OxRdtase_dom_sf"/>
</dbReference>